<protein>
    <recommendedName>
        <fullName evidence="3">Polyketide cyclase/dehydrase/lipid transport protein</fullName>
    </recommendedName>
</protein>
<proteinExistence type="predicted"/>
<name>A0A495IJR8_9MICO</name>
<gene>
    <name evidence="1" type="ORF">C8E83_2806</name>
</gene>
<dbReference type="Gene3D" id="3.30.530.20">
    <property type="match status" value="1"/>
</dbReference>
<sequence length="176" mass="19346">MLCMTTTATASADGDTLAPLDLAWRVGTPLTPVGFYPAYGPIPATVEVRDQTGGWDSPGQTRQLMLSDGGWVIEHLARIEPARGPRNTGRFEYDLTDFQRVFGRLVSGAHASWEYSATNTGTHIRWTYSFTALPNPAAAVALTAIVRLAWAPYMRRVVLPRILRHLDEVALTHPAE</sequence>
<dbReference type="EMBL" id="RBKS01000001">
    <property type="protein sequence ID" value="RKR75658.1"/>
    <property type="molecule type" value="Genomic_DNA"/>
</dbReference>
<comment type="caution">
    <text evidence="1">The sequence shown here is derived from an EMBL/GenBank/DDBJ whole genome shotgun (WGS) entry which is preliminary data.</text>
</comment>
<reference evidence="1 2" key="1">
    <citation type="submission" date="2018-10" db="EMBL/GenBank/DDBJ databases">
        <title>Sequencing the genomes of 1000 actinobacteria strains.</title>
        <authorList>
            <person name="Klenk H.-P."/>
        </authorList>
    </citation>
    <scope>NUCLEOTIDE SEQUENCE [LARGE SCALE GENOMIC DNA]</scope>
    <source>
        <strain evidence="1 2">DSM 17894</strain>
    </source>
</reference>
<evidence type="ECO:0000313" key="2">
    <source>
        <dbReference type="Proteomes" id="UP000280008"/>
    </source>
</evidence>
<organism evidence="1 2">
    <name type="scientific">Frondihabitans australicus</name>
    <dbReference type="NCBI Taxonomy" id="386892"/>
    <lineage>
        <taxon>Bacteria</taxon>
        <taxon>Bacillati</taxon>
        <taxon>Actinomycetota</taxon>
        <taxon>Actinomycetes</taxon>
        <taxon>Micrococcales</taxon>
        <taxon>Microbacteriaceae</taxon>
        <taxon>Frondihabitans</taxon>
    </lineage>
</organism>
<dbReference type="InterPro" id="IPR023393">
    <property type="entry name" value="START-like_dom_sf"/>
</dbReference>
<dbReference type="SUPFAM" id="SSF55961">
    <property type="entry name" value="Bet v1-like"/>
    <property type="match status" value="1"/>
</dbReference>
<evidence type="ECO:0008006" key="3">
    <source>
        <dbReference type="Google" id="ProtNLM"/>
    </source>
</evidence>
<evidence type="ECO:0000313" key="1">
    <source>
        <dbReference type="EMBL" id="RKR75658.1"/>
    </source>
</evidence>
<dbReference type="AlphaFoldDB" id="A0A495IJR8"/>
<dbReference type="Proteomes" id="UP000280008">
    <property type="component" value="Unassembled WGS sequence"/>
</dbReference>
<accession>A0A495IJR8</accession>
<keyword evidence="2" id="KW-1185">Reference proteome</keyword>